<evidence type="ECO:0000256" key="1">
    <source>
        <dbReference type="ARBA" id="ARBA00005964"/>
    </source>
</evidence>
<dbReference type="AlphaFoldDB" id="A0AA40E5G1"/>
<evidence type="ECO:0000256" key="2">
    <source>
        <dbReference type="ARBA" id="ARBA00022801"/>
    </source>
</evidence>
<dbReference type="Gene3D" id="3.40.50.1820">
    <property type="entry name" value="alpha/beta hydrolase"/>
    <property type="match status" value="1"/>
</dbReference>
<feature type="compositionally biased region" description="Pro residues" evidence="3">
    <location>
        <begin position="84"/>
        <end position="95"/>
    </location>
</feature>
<dbReference type="InterPro" id="IPR029058">
    <property type="entry name" value="AB_hydrolase_fold"/>
</dbReference>
<feature type="compositionally biased region" description="Pro residues" evidence="3">
    <location>
        <begin position="105"/>
        <end position="117"/>
    </location>
</feature>
<dbReference type="PANTHER" id="PTHR11559">
    <property type="entry name" value="CARBOXYLESTERASE"/>
    <property type="match status" value="1"/>
</dbReference>
<reference evidence="6" key="1">
    <citation type="submission" date="2023-06" db="EMBL/GenBank/DDBJ databases">
        <title>Genome-scale phylogeny and comparative genomics of the fungal order Sordariales.</title>
        <authorList>
            <consortium name="Lawrence Berkeley National Laboratory"/>
            <person name="Hensen N."/>
            <person name="Bonometti L."/>
            <person name="Westerberg I."/>
            <person name="Brannstrom I.O."/>
            <person name="Guillou S."/>
            <person name="Cros-Aarteil S."/>
            <person name="Calhoun S."/>
            <person name="Haridas S."/>
            <person name="Kuo A."/>
            <person name="Mondo S."/>
            <person name="Pangilinan J."/>
            <person name="Riley R."/>
            <person name="LaButti K."/>
            <person name="Andreopoulos B."/>
            <person name="Lipzen A."/>
            <person name="Chen C."/>
            <person name="Yanf M."/>
            <person name="Daum C."/>
            <person name="Ng V."/>
            <person name="Clum A."/>
            <person name="Steindorff A."/>
            <person name="Ohm R."/>
            <person name="Martin F."/>
            <person name="Silar P."/>
            <person name="Natvig D."/>
            <person name="Lalanne C."/>
            <person name="Gautier V."/>
            <person name="Ament-velasquez S.L."/>
            <person name="Kruys A."/>
            <person name="Hutchinson M.I."/>
            <person name="Powell A.J."/>
            <person name="Barry K."/>
            <person name="Miller A.N."/>
            <person name="Grigoriev I.V."/>
            <person name="Debuchy R."/>
            <person name="Gladieux P."/>
            <person name="Thoren M.H."/>
            <person name="Johannesson H."/>
        </authorList>
    </citation>
    <scope>NUCLEOTIDE SEQUENCE</scope>
    <source>
        <strain evidence="6">SMH2392-1A</strain>
    </source>
</reference>
<keyword evidence="2 6" id="KW-0378">Hydrolase</keyword>
<feature type="region of interest" description="Disordered" evidence="3">
    <location>
        <begin position="53"/>
        <end position="139"/>
    </location>
</feature>
<sequence length="815" mass="88583">MVCSCCPPRLSRHSKQYRRVLFAPSSRSSWLSAVAVLVLLWIYLNHSGPNGWPPGSRHRPPPHHPHHQPHPHPHPHPHHGGHQPFPPFRPPPQPPATDDTKEPPPPEPTMTLPPPEPTMTLPEPAADDAPSSSTSSAIPIPTAILPQGIYVGATLPASNRFPKSIDAFRGIPYADTTGGENRFRPPVPLPPSNYTFLATRFGPTCPREVKTDRDSGEDCLNANIYRPAALVGNDGFLKGSENGTTKERPRLPVVVYVHGGAFNGGTGKERNMASFVAWADAPMIGINFNYRVGALGFLPSALTAKEGLLNLGLRDQQLMLEWVRDNIEAFGGDPDNVTIMGVSAGSHSVCFYSPKSLRLLTAAATQIGHHIMSYAQAGKKAPFAKAILESGATTARAVFYPTHPRHLVQFEQFLLEAGIPGVAESEVFARLRELPLDTIVKASRAVWDMYVDTVTWPFQPVIDGPNGLANSSRHAASSPAPTVLPDLPINLWRDAKHLRIPVLTGFNTNEGTSFVPASADTNEDFREFFQALIPHFNDADLAALEKLYPDPVKTPRGEDNPYRTVPKGVGRQFMRLDAAYSHYAYICPVLQTAHFLSRSGDGDTKAPPVHVYRFAATAARGTANHGDEGNVVSHDMDSLAPADGPKMPGLLAVADAMHGAWWRFVVSKTGDPNEGAPDGATEWPAFVSPFSRDEVLGWITGGWRRTKKRGTIPAKTEPATETDGKGEIAVFGDGNNERFAGPHQGSWFSRAPEKTPGIPVHASALSDFERQACAFWWARIELSEGFGVRGQDERRGPRDHSEDAPGPVAVVKAKL</sequence>
<dbReference type="InterPro" id="IPR050309">
    <property type="entry name" value="Type-B_Carboxylest/Lipase"/>
</dbReference>
<dbReference type="Proteomes" id="UP001172101">
    <property type="component" value="Unassembled WGS sequence"/>
</dbReference>
<feature type="domain" description="Carboxylesterase type B" evidence="5">
    <location>
        <begin position="152"/>
        <end position="686"/>
    </location>
</feature>
<feature type="transmembrane region" description="Helical" evidence="4">
    <location>
        <begin position="20"/>
        <end position="44"/>
    </location>
</feature>
<evidence type="ECO:0000256" key="3">
    <source>
        <dbReference type="SAM" id="MobiDB-lite"/>
    </source>
</evidence>
<keyword evidence="4" id="KW-0812">Transmembrane</keyword>
<feature type="compositionally biased region" description="Basic and acidic residues" evidence="3">
    <location>
        <begin position="790"/>
        <end position="803"/>
    </location>
</feature>
<evidence type="ECO:0000313" key="7">
    <source>
        <dbReference type="Proteomes" id="UP001172101"/>
    </source>
</evidence>
<evidence type="ECO:0000256" key="4">
    <source>
        <dbReference type="SAM" id="Phobius"/>
    </source>
</evidence>
<accession>A0AA40E5G1</accession>
<feature type="compositionally biased region" description="Low complexity" evidence="3">
    <location>
        <begin position="118"/>
        <end position="139"/>
    </location>
</feature>
<gene>
    <name evidence="6" type="ORF">B0T26DRAFT_705648</name>
</gene>
<dbReference type="InterPro" id="IPR002018">
    <property type="entry name" value="CarbesteraseB"/>
</dbReference>
<comment type="caution">
    <text evidence="6">The sequence shown here is derived from an EMBL/GenBank/DDBJ whole genome shotgun (WGS) entry which is preliminary data.</text>
</comment>
<dbReference type="InterPro" id="IPR019826">
    <property type="entry name" value="Carboxylesterase_B_AS"/>
</dbReference>
<dbReference type="EMBL" id="JAUIRO010000003">
    <property type="protein sequence ID" value="KAK0723168.1"/>
    <property type="molecule type" value="Genomic_DNA"/>
</dbReference>
<keyword evidence="7" id="KW-1185">Reference proteome</keyword>
<dbReference type="PROSITE" id="PS00122">
    <property type="entry name" value="CARBOXYLESTERASE_B_1"/>
    <property type="match status" value="1"/>
</dbReference>
<feature type="region of interest" description="Disordered" evidence="3">
    <location>
        <begin position="789"/>
        <end position="815"/>
    </location>
</feature>
<name>A0AA40E5G1_9PEZI</name>
<comment type="similarity">
    <text evidence="1">Belongs to the type-B carboxylesterase/lipase family.</text>
</comment>
<evidence type="ECO:0000259" key="5">
    <source>
        <dbReference type="Pfam" id="PF00135"/>
    </source>
</evidence>
<evidence type="ECO:0000313" key="6">
    <source>
        <dbReference type="EMBL" id="KAK0723168.1"/>
    </source>
</evidence>
<feature type="compositionally biased region" description="Basic residues" evidence="3">
    <location>
        <begin position="56"/>
        <end position="81"/>
    </location>
</feature>
<dbReference type="Pfam" id="PF00135">
    <property type="entry name" value="COesterase"/>
    <property type="match status" value="1"/>
</dbReference>
<keyword evidence="4" id="KW-0472">Membrane</keyword>
<keyword evidence="4" id="KW-1133">Transmembrane helix</keyword>
<proteinExistence type="inferred from homology"/>
<dbReference type="SUPFAM" id="SSF53474">
    <property type="entry name" value="alpha/beta-Hydrolases"/>
    <property type="match status" value="1"/>
</dbReference>
<dbReference type="GeneID" id="85325034"/>
<organism evidence="6 7">
    <name type="scientific">Lasiosphaeria miniovina</name>
    <dbReference type="NCBI Taxonomy" id="1954250"/>
    <lineage>
        <taxon>Eukaryota</taxon>
        <taxon>Fungi</taxon>
        <taxon>Dikarya</taxon>
        <taxon>Ascomycota</taxon>
        <taxon>Pezizomycotina</taxon>
        <taxon>Sordariomycetes</taxon>
        <taxon>Sordariomycetidae</taxon>
        <taxon>Sordariales</taxon>
        <taxon>Lasiosphaeriaceae</taxon>
        <taxon>Lasiosphaeria</taxon>
    </lineage>
</organism>
<dbReference type="RefSeq" id="XP_060299092.1">
    <property type="nucleotide sequence ID" value="XM_060441764.1"/>
</dbReference>
<dbReference type="GO" id="GO:0016787">
    <property type="term" value="F:hydrolase activity"/>
    <property type="evidence" value="ECO:0007669"/>
    <property type="project" value="UniProtKB-KW"/>
</dbReference>
<protein>
    <submittedName>
        <fullName evidence="6">Alpha/Beta hydrolase protein</fullName>
    </submittedName>
</protein>